<gene>
    <name evidence="1" type="ORF">PLEPLA_LOCUS29637</name>
</gene>
<feature type="non-terminal residue" evidence="1">
    <location>
        <position position="54"/>
    </location>
</feature>
<sequence length="54" mass="5955">PSDFPVLLLSSPPSPWCCLGFLPALSLLCPSLRHSIFLSLPPLLCIRRPHFSIV</sequence>
<comment type="caution">
    <text evidence="1">The sequence shown here is derived from an EMBL/GenBank/DDBJ whole genome shotgun (WGS) entry which is preliminary data.</text>
</comment>
<keyword evidence="2" id="KW-1185">Reference proteome</keyword>
<reference evidence="1" key="1">
    <citation type="submission" date="2020-03" db="EMBL/GenBank/DDBJ databases">
        <authorList>
            <person name="Weist P."/>
        </authorList>
    </citation>
    <scope>NUCLEOTIDE SEQUENCE</scope>
</reference>
<feature type="non-terminal residue" evidence="1">
    <location>
        <position position="1"/>
    </location>
</feature>
<proteinExistence type="predicted"/>
<dbReference type="AlphaFoldDB" id="A0A9N7V2N3"/>
<evidence type="ECO:0000313" key="1">
    <source>
        <dbReference type="EMBL" id="CAB1441915.1"/>
    </source>
</evidence>
<protein>
    <submittedName>
        <fullName evidence="1">Uncharacterized protein</fullName>
    </submittedName>
</protein>
<dbReference type="EMBL" id="CADEAL010002736">
    <property type="protein sequence ID" value="CAB1441915.1"/>
    <property type="molecule type" value="Genomic_DNA"/>
</dbReference>
<name>A0A9N7V2N3_PLEPL</name>
<accession>A0A9N7V2N3</accession>
<dbReference type="Proteomes" id="UP001153269">
    <property type="component" value="Unassembled WGS sequence"/>
</dbReference>
<organism evidence="1 2">
    <name type="scientific">Pleuronectes platessa</name>
    <name type="common">European plaice</name>
    <dbReference type="NCBI Taxonomy" id="8262"/>
    <lineage>
        <taxon>Eukaryota</taxon>
        <taxon>Metazoa</taxon>
        <taxon>Chordata</taxon>
        <taxon>Craniata</taxon>
        <taxon>Vertebrata</taxon>
        <taxon>Euteleostomi</taxon>
        <taxon>Actinopterygii</taxon>
        <taxon>Neopterygii</taxon>
        <taxon>Teleostei</taxon>
        <taxon>Neoteleostei</taxon>
        <taxon>Acanthomorphata</taxon>
        <taxon>Carangaria</taxon>
        <taxon>Pleuronectiformes</taxon>
        <taxon>Pleuronectoidei</taxon>
        <taxon>Pleuronectidae</taxon>
        <taxon>Pleuronectes</taxon>
    </lineage>
</organism>
<evidence type="ECO:0000313" key="2">
    <source>
        <dbReference type="Proteomes" id="UP001153269"/>
    </source>
</evidence>